<proteinExistence type="predicted"/>
<feature type="transmembrane region" description="Helical" evidence="1">
    <location>
        <begin position="89"/>
        <end position="107"/>
    </location>
</feature>
<sequence length="111" mass="12013">MTNFDLALCTLGMVLGTALPRALPMTLLADRPMPPKARRWLSFVPAAILAALVAPDIFLREGALFLSTDNMFLLAAPPTILVAWKTRSLFATLAAGMFLVALGRWWLGGTL</sequence>
<accession>A0A9D2HBU5</accession>
<reference evidence="2" key="2">
    <citation type="submission" date="2021-04" db="EMBL/GenBank/DDBJ databases">
        <authorList>
            <person name="Gilroy R."/>
        </authorList>
    </citation>
    <scope>NUCLEOTIDE SEQUENCE</scope>
    <source>
        <strain evidence="2">CHK186-16707</strain>
    </source>
</reference>
<feature type="transmembrane region" description="Helical" evidence="1">
    <location>
        <begin position="40"/>
        <end position="59"/>
    </location>
</feature>
<keyword evidence="1" id="KW-0472">Membrane</keyword>
<dbReference type="Pfam" id="PF05437">
    <property type="entry name" value="AzlD"/>
    <property type="match status" value="1"/>
</dbReference>
<reference evidence="2" key="1">
    <citation type="journal article" date="2021" name="PeerJ">
        <title>Extensive microbial diversity within the chicken gut microbiome revealed by metagenomics and culture.</title>
        <authorList>
            <person name="Gilroy R."/>
            <person name="Ravi A."/>
            <person name="Getino M."/>
            <person name="Pursley I."/>
            <person name="Horton D.L."/>
            <person name="Alikhan N.F."/>
            <person name="Baker D."/>
            <person name="Gharbi K."/>
            <person name="Hall N."/>
            <person name="Watson M."/>
            <person name="Adriaenssens E.M."/>
            <person name="Foster-Nyarko E."/>
            <person name="Jarju S."/>
            <person name="Secka A."/>
            <person name="Antonio M."/>
            <person name="Oren A."/>
            <person name="Chaudhuri R.R."/>
            <person name="La Ragione R."/>
            <person name="Hildebrand F."/>
            <person name="Pallen M.J."/>
        </authorList>
    </citation>
    <scope>NUCLEOTIDE SEQUENCE</scope>
    <source>
        <strain evidence="2">CHK186-16707</strain>
    </source>
</reference>
<protein>
    <submittedName>
        <fullName evidence="2">AzlD domain-containing protein</fullName>
    </submittedName>
</protein>
<dbReference type="InterPro" id="IPR008407">
    <property type="entry name" value="Brnchd-chn_aa_trnsp_AzlD"/>
</dbReference>
<dbReference type="Proteomes" id="UP000824225">
    <property type="component" value="Unassembled WGS sequence"/>
</dbReference>
<dbReference type="AlphaFoldDB" id="A0A9D2HBU5"/>
<keyword evidence="1" id="KW-1133">Transmembrane helix</keyword>
<evidence type="ECO:0000256" key="1">
    <source>
        <dbReference type="SAM" id="Phobius"/>
    </source>
</evidence>
<evidence type="ECO:0000313" key="2">
    <source>
        <dbReference type="EMBL" id="HJA07629.1"/>
    </source>
</evidence>
<gene>
    <name evidence="2" type="ORF">H9962_00340</name>
</gene>
<organism evidence="2 3">
    <name type="scientific">Candidatus Mailhella merdigallinarum</name>
    <dbReference type="NCBI Taxonomy" id="2838658"/>
    <lineage>
        <taxon>Bacteria</taxon>
        <taxon>Pseudomonadati</taxon>
        <taxon>Thermodesulfobacteriota</taxon>
        <taxon>Desulfovibrionia</taxon>
        <taxon>Desulfovibrionales</taxon>
        <taxon>Desulfovibrionaceae</taxon>
        <taxon>Mailhella</taxon>
    </lineage>
</organism>
<name>A0A9D2HBU5_9BACT</name>
<keyword evidence="1" id="KW-0812">Transmembrane</keyword>
<comment type="caution">
    <text evidence="2">The sequence shown here is derived from an EMBL/GenBank/DDBJ whole genome shotgun (WGS) entry which is preliminary data.</text>
</comment>
<dbReference type="EMBL" id="DXAN01000001">
    <property type="protein sequence ID" value="HJA07629.1"/>
    <property type="molecule type" value="Genomic_DNA"/>
</dbReference>
<evidence type="ECO:0000313" key="3">
    <source>
        <dbReference type="Proteomes" id="UP000824225"/>
    </source>
</evidence>